<reference evidence="1 2" key="1">
    <citation type="journal article" date="2021" name="Hortic Res">
        <title>High-quality reference genome and annotation aids understanding of berry development for evergreen blueberry (Vaccinium darrowii).</title>
        <authorList>
            <person name="Yu J."/>
            <person name="Hulse-Kemp A.M."/>
            <person name="Babiker E."/>
            <person name="Staton M."/>
        </authorList>
    </citation>
    <scope>NUCLEOTIDE SEQUENCE [LARGE SCALE GENOMIC DNA]</scope>
    <source>
        <strain evidence="2">cv. NJ 8807/NJ 8810</strain>
        <tissue evidence="1">Young leaf</tissue>
    </source>
</reference>
<proteinExistence type="predicted"/>
<protein>
    <submittedName>
        <fullName evidence="1">Uncharacterized protein</fullName>
    </submittedName>
</protein>
<keyword evidence="2" id="KW-1185">Reference proteome</keyword>
<dbReference type="EMBL" id="CM037159">
    <property type="protein sequence ID" value="KAH7865072.1"/>
    <property type="molecule type" value="Genomic_DNA"/>
</dbReference>
<organism evidence="1 2">
    <name type="scientific">Vaccinium darrowii</name>
    <dbReference type="NCBI Taxonomy" id="229202"/>
    <lineage>
        <taxon>Eukaryota</taxon>
        <taxon>Viridiplantae</taxon>
        <taxon>Streptophyta</taxon>
        <taxon>Embryophyta</taxon>
        <taxon>Tracheophyta</taxon>
        <taxon>Spermatophyta</taxon>
        <taxon>Magnoliopsida</taxon>
        <taxon>eudicotyledons</taxon>
        <taxon>Gunneridae</taxon>
        <taxon>Pentapetalae</taxon>
        <taxon>asterids</taxon>
        <taxon>Ericales</taxon>
        <taxon>Ericaceae</taxon>
        <taxon>Vaccinioideae</taxon>
        <taxon>Vaccinieae</taxon>
        <taxon>Vaccinium</taxon>
    </lineage>
</organism>
<sequence>MPPAIFDLIIHHKGKVGRIHNVDPEMYSYFDMLADVNESVMSAYPSGLGLAFSVFCELAGSGYRVHLDSDKAILDLFSIDGLSSTLNLFVEVETPNSSQVVNPNQLEVNGDQDDVGDKNEGDDHVYGFSDEDNDWIGDMEGEVELDDAGSLTVEIIGEDEGLSDYQSRDDEGCNSSGSDDAIESRIGFDTSYGGKEPFLDSEGEVVLEENMIYADVHAFRAKLRDYTVEKGIHASPLPDGVTYKIKKMNADHTCSRVNQNEDATSTWISKKLLNDFKENPNLDLDGMQEKLNNRPFIGVDGCHLKGPYGGVLISAVALDGNNGLFPLAVAVVESENNDSWGFFLDHIQTIIRSTRENRPWTIMSDQQKGLDGVVARILPEASHRHCARHLFQNFKAKFPGLALKKQFWIAARAYNHRKFNEAMATIKELNTEAHDHLLKLAVSSWARHAFDERVRSDHITNNGAESFNNWLGNLRGKPILTMLEGISDKNTEGCKALQGFCGGTEYDVMDNGVRHLVDLGRIMCVCRQWEISGIPCKHAMAAIVKDRKNVEDFIHTYYSKEMYLRAHGRMIHPILDHTMWITVPGDPLDPPPLKRLPGRPRKVRRRAANEPAAGTSESKRSQTVKCTWCKEFGHNKRTCQRGPVRGKGGPRGNTQNNGRVGTSGNEMGGTVTAVSTTSTSRGRGIYRGRGGGAIRGRGSTRGGGTRGRGSTRGRSTTRRGNSRGRGPNATSKNQNCAIKDGLYVELYILGSDKLYECVTSGYARSGMSMGLHWCIDI</sequence>
<gene>
    <name evidence="1" type="ORF">Vadar_001871</name>
</gene>
<evidence type="ECO:0000313" key="2">
    <source>
        <dbReference type="Proteomes" id="UP000828048"/>
    </source>
</evidence>
<comment type="caution">
    <text evidence="1">The sequence shown here is derived from an EMBL/GenBank/DDBJ whole genome shotgun (WGS) entry which is preliminary data.</text>
</comment>
<dbReference type="Proteomes" id="UP000828048">
    <property type="component" value="Chromosome 9"/>
</dbReference>
<evidence type="ECO:0000313" key="1">
    <source>
        <dbReference type="EMBL" id="KAH7865072.1"/>
    </source>
</evidence>
<accession>A0ACB7ZGQ0</accession>
<name>A0ACB7ZGQ0_9ERIC</name>